<name>A0AA40A7A3_9PEZI</name>
<reference evidence="1" key="1">
    <citation type="submission" date="2023-06" db="EMBL/GenBank/DDBJ databases">
        <title>Genome-scale phylogeny and comparative genomics of the fungal order Sordariales.</title>
        <authorList>
            <consortium name="Lawrence Berkeley National Laboratory"/>
            <person name="Hensen N."/>
            <person name="Bonometti L."/>
            <person name="Westerberg I."/>
            <person name="Brannstrom I.O."/>
            <person name="Guillou S."/>
            <person name="Cros-Aarteil S."/>
            <person name="Calhoun S."/>
            <person name="Haridas S."/>
            <person name="Kuo A."/>
            <person name="Mondo S."/>
            <person name="Pangilinan J."/>
            <person name="Riley R."/>
            <person name="Labutti K."/>
            <person name="Andreopoulos B."/>
            <person name="Lipzen A."/>
            <person name="Chen C."/>
            <person name="Yanf M."/>
            <person name="Daum C."/>
            <person name="Ng V."/>
            <person name="Clum A."/>
            <person name="Steindorff A."/>
            <person name="Ohm R."/>
            <person name="Martin F."/>
            <person name="Silar P."/>
            <person name="Natvig D."/>
            <person name="Lalanne C."/>
            <person name="Gautier V."/>
            <person name="Ament-Velasquez S.L."/>
            <person name="Kruys A."/>
            <person name="Hutchinson M.I."/>
            <person name="Powell A.J."/>
            <person name="Barry K."/>
            <person name="Miller A.N."/>
            <person name="Grigoriev I.V."/>
            <person name="Debuchy R."/>
            <person name="Gladieux P."/>
            <person name="Thoren M.H."/>
            <person name="Johannesson H."/>
        </authorList>
    </citation>
    <scope>NUCLEOTIDE SEQUENCE</scope>
    <source>
        <strain evidence="1">CBS 540.89</strain>
    </source>
</reference>
<dbReference type="EMBL" id="JAUKTV010000017">
    <property type="protein sequence ID" value="KAK0710565.1"/>
    <property type="molecule type" value="Genomic_DNA"/>
</dbReference>
<dbReference type="AlphaFoldDB" id="A0AA40A7A3"/>
<sequence>MPFRAYPQHRTPEALFAKLIEVYGDGGRNAEGQNVGWTCWRCGSGRHMTASPPPKQSSLQGHTRTLVTVVKPQITSPTIVGGVAEALLICYLDEVGGEGVGPLDPASLSLTEISRGTRLHQEPKTWYVFVERLDSWKGAVGRVVPAPAKITPTPPPVVPAMTSLSRFQGLVPAVVKPSASAVETSARVQNLTSLYKKFR</sequence>
<organism evidence="1 2">
    <name type="scientific">Apiosordaria backusii</name>
    <dbReference type="NCBI Taxonomy" id="314023"/>
    <lineage>
        <taxon>Eukaryota</taxon>
        <taxon>Fungi</taxon>
        <taxon>Dikarya</taxon>
        <taxon>Ascomycota</taxon>
        <taxon>Pezizomycotina</taxon>
        <taxon>Sordariomycetes</taxon>
        <taxon>Sordariomycetidae</taxon>
        <taxon>Sordariales</taxon>
        <taxon>Lasiosphaeriaceae</taxon>
        <taxon>Apiosordaria</taxon>
    </lineage>
</organism>
<protein>
    <submittedName>
        <fullName evidence="1">Uncharacterized protein</fullName>
    </submittedName>
</protein>
<keyword evidence="2" id="KW-1185">Reference proteome</keyword>
<gene>
    <name evidence="1" type="ORF">B0T21DRAFT_352750</name>
</gene>
<proteinExistence type="predicted"/>
<accession>A0AA40A7A3</accession>
<dbReference type="Proteomes" id="UP001172159">
    <property type="component" value="Unassembled WGS sequence"/>
</dbReference>
<comment type="caution">
    <text evidence="1">The sequence shown here is derived from an EMBL/GenBank/DDBJ whole genome shotgun (WGS) entry which is preliminary data.</text>
</comment>
<evidence type="ECO:0000313" key="2">
    <source>
        <dbReference type="Proteomes" id="UP001172159"/>
    </source>
</evidence>
<evidence type="ECO:0000313" key="1">
    <source>
        <dbReference type="EMBL" id="KAK0710565.1"/>
    </source>
</evidence>